<evidence type="ECO:0000313" key="3">
    <source>
        <dbReference type="EMBL" id="GHC22486.1"/>
    </source>
</evidence>
<gene>
    <name evidence="3" type="ORF">GCM10007291_22460</name>
</gene>
<dbReference type="EMBL" id="BMYI01000005">
    <property type="protein sequence ID" value="GHC22486.1"/>
    <property type="molecule type" value="Genomic_DNA"/>
</dbReference>
<dbReference type="Proteomes" id="UP000658305">
    <property type="component" value="Unassembled WGS sequence"/>
</dbReference>
<accession>A0ABQ3FG34</accession>
<dbReference type="InterPro" id="IPR036388">
    <property type="entry name" value="WH-like_DNA-bd_sf"/>
</dbReference>
<dbReference type="InterPro" id="IPR005471">
    <property type="entry name" value="Tscrpt_reg_IclR_N"/>
</dbReference>
<dbReference type="Pfam" id="PF09339">
    <property type="entry name" value="HTH_IclR"/>
    <property type="match status" value="1"/>
</dbReference>
<evidence type="ECO:0000313" key="4">
    <source>
        <dbReference type="Proteomes" id="UP000658305"/>
    </source>
</evidence>
<evidence type="ECO:0000256" key="1">
    <source>
        <dbReference type="SAM" id="MobiDB-lite"/>
    </source>
</evidence>
<organism evidence="3 4">
    <name type="scientific">Gemmobacter nanjingensis</name>
    <dbReference type="NCBI Taxonomy" id="488454"/>
    <lineage>
        <taxon>Bacteria</taxon>
        <taxon>Pseudomonadati</taxon>
        <taxon>Pseudomonadota</taxon>
        <taxon>Alphaproteobacteria</taxon>
        <taxon>Rhodobacterales</taxon>
        <taxon>Paracoccaceae</taxon>
        <taxon>Gemmobacter</taxon>
    </lineage>
</organism>
<reference evidence="4" key="1">
    <citation type="journal article" date="2019" name="Int. J. Syst. Evol. Microbiol.">
        <title>The Global Catalogue of Microorganisms (GCM) 10K type strain sequencing project: providing services to taxonomists for standard genome sequencing and annotation.</title>
        <authorList>
            <consortium name="The Broad Institute Genomics Platform"/>
            <consortium name="The Broad Institute Genome Sequencing Center for Infectious Disease"/>
            <person name="Wu L."/>
            <person name="Ma J."/>
        </authorList>
    </citation>
    <scope>NUCLEOTIDE SEQUENCE [LARGE SCALE GENOMIC DNA]</scope>
    <source>
        <strain evidence="4">KCTC 23298</strain>
    </source>
</reference>
<dbReference type="InterPro" id="IPR036390">
    <property type="entry name" value="WH_DNA-bd_sf"/>
</dbReference>
<keyword evidence="4" id="KW-1185">Reference proteome</keyword>
<evidence type="ECO:0000259" key="2">
    <source>
        <dbReference type="Pfam" id="PF09339"/>
    </source>
</evidence>
<dbReference type="RefSeq" id="WP_189381029.1">
    <property type="nucleotide sequence ID" value="NZ_BMYI01000005.1"/>
</dbReference>
<dbReference type="SUPFAM" id="SSF46785">
    <property type="entry name" value="Winged helix' DNA-binding domain"/>
    <property type="match status" value="1"/>
</dbReference>
<protein>
    <recommendedName>
        <fullName evidence="2">HTH iclR-type domain-containing protein</fullName>
    </recommendedName>
</protein>
<feature type="domain" description="HTH iclR-type" evidence="2">
    <location>
        <begin position="26"/>
        <end position="64"/>
    </location>
</feature>
<name>A0ABQ3FG34_9RHOB</name>
<sequence length="196" mass="21263">MAAASKRMGRRPADKASAGRQEMWHALKRTPGEITVTAVAEATGVHRSTVLRYLNALTAGGYLEAIPAPAGMPGSWRLIRDVGYHAPRVRADGSAVTQGEITGQIWQAMLGLKDFDFRELMQGASIDIPEATAKDYCKRLLAAGYLRVLVKADPHAGRIARYRLIRRSGPAAPQIQRVRQVYDPNTGAVYPAEGGL</sequence>
<comment type="caution">
    <text evidence="3">The sequence shown here is derived from an EMBL/GenBank/DDBJ whole genome shotgun (WGS) entry which is preliminary data.</text>
</comment>
<dbReference type="Gene3D" id="1.10.10.10">
    <property type="entry name" value="Winged helix-like DNA-binding domain superfamily/Winged helix DNA-binding domain"/>
    <property type="match status" value="1"/>
</dbReference>
<proteinExistence type="predicted"/>
<feature type="region of interest" description="Disordered" evidence="1">
    <location>
        <begin position="1"/>
        <end position="22"/>
    </location>
</feature>